<keyword evidence="2" id="KW-1133">Transmembrane helix</keyword>
<evidence type="ECO:0000256" key="1">
    <source>
        <dbReference type="SAM" id="MobiDB-lite"/>
    </source>
</evidence>
<gene>
    <name evidence="3" type="ORF">CLV63_12273</name>
</gene>
<name>A0A2P8CZZ4_9ACTN</name>
<reference evidence="3 4" key="1">
    <citation type="submission" date="2018-03" db="EMBL/GenBank/DDBJ databases">
        <title>Genomic Encyclopedia of Archaeal and Bacterial Type Strains, Phase II (KMG-II): from individual species to whole genera.</title>
        <authorList>
            <person name="Goeker M."/>
        </authorList>
    </citation>
    <scope>NUCLEOTIDE SEQUENCE [LARGE SCALE GENOMIC DNA]</scope>
    <source>
        <strain evidence="3 4">DSM 45312</strain>
    </source>
</reference>
<feature type="region of interest" description="Disordered" evidence="1">
    <location>
        <begin position="1"/>
        <end position="83"/>
    </location>
</feature>
<evidence type="ECO:0008006" key="5">
    <source>
        <dbReference type="Google" id="ProtNLM"/>
    </source>
</evidence>
<feature type="transmembrane region" description="Helical" evidence="2">
    <location>
        <begin position="112"/>
        <end position="131"/>
    </location>
</feature>
<dbReference type="Pfam" id="PF11241">
    <property type="entry name" value="DUF3043"/>
    <property type="match status" value="1"/>
</dbReference>
<keyword evidence="2" id="KW-0812">Transmembrane</keyword>
<evidence type="ECO:0000313" key="4">
    <source>
        <dbReference type="Proteomes" id="UP000240542"/>
    </source>
</evidence>
<dbReference type="Proteomes" id="UP000240542">
    <property type="component" value="Unassembled WGS sequence"/>
</dbReference>
<protein>
    <recommendedName>
        <fullName evidence="5">DUF3043 family protein</fullName>
    </recommendedName>
</protein>
<organism evidence="3 4">
    <name type="scientific">Murinocardiopsis flavida</name>
    <dbReference type="NCBI Taxonomy" id="645275"/>
    <lineage>
        <taxon>Bacteria</taxon>
        <taxon>Bacillati</taxon>
        <taxon>Actinomycetota</taxon>
        <taxon>Actinomycetes</taxon>
        <taxon>Streptosporangiales</taxon>
        <taxon>Nocardiopsidaceae</taxon>
        <taxon>Murinocardiopsis</taxon>
    </lineage>
</organism>
<comment type="caution">
    <text evidence="3">The sequence shown here is derived from an EMBL/GenBank/DDBJ whole genome shotgun (WGS) entry which is preliminary data.</text>
</comment>
<feature type="transmembrane region" description="Helical" evidence="2">
    <location>
        <begin position="137"/>
        <end position="157"/>
    </location>
</feature>
<accession>A0A2P8CZZ4</accession>
<dbReference type="AlphaFoldDB" id="A0A2P8CZZ4"/>
<evidence type="ECO:0000313" key="3">
    <source>
        <dbReference type="EMBL" id="PSK90539.1"/>
    </source>
</evidence>
<evidence type="ECO:0000256" key="2">
    <source>
        <dbReference type="SAM" id="Phobius"/>
    </source>
</evidence>
<feature type="compositionally biased region" description="Polar residues" evidence="1">
    <location>
        <begin position="7"/>
        <end position="18"/>
    </location>
</feature>
<dbReference type="OrthoDB" id="5194448at2"/>
<dbReference type="EMBL" id="PYGA01000022">
    <property type="protein sequence ID" value="PSK90539.1"/>
    <property type="molecule type" value="Genomic_DNA"/>
</dbReference>
<feature type="compositionally biased region" description="Basic and acidic residues" evidence="1">
    <location>
        <begin position="59"/>
        <end position="83"/>
    </location>
</feature>
<proteinExistence type="predicted"/>
<keyword evidence="4" id="KW-1185">Reference proteome</keyword>
<sequence length="209" mass="24217">MFRRRSASASEEQAQPGSVDTEPAEAAQRKGYTPKKGAATPKRRESEQSLRRPLNAPQTRKEAYRQYRDRQKTRDKRVREGYAKGDDRYYRRQDLGPARAYARDVADSRRSISEFFLIFSLVIIVALFVLSPEYQLIVSYVIWPVMLVTMLFEGFLISRKVKKAAVVLYPEDDNLRGVGFYAAMRQLQMRKLRLPKPVVKPGDKVTPRR</sequence>
<dbReference type="RefSeq" id="WP_106585823.1">
    <property type="nucleotide sequence ID" value="NZ_PYGA01000022.1"/>
</dbReference>
<keyword evidence="2" id="KW-0472">Membrane</keyword>
<dbReference type="InterPro" id="IPR021403">
    <property type="entry name" value="DUF3043"/>
</dbReference>